<evidence type="ECO:0000313" key="1">
    <source>
        <dbReference type="EMBL" id="KAK6758527.1"/>
    </source>
</evidence>
<evidence type="ECO:0000313" key="2">
    <source>
        <dbReference type="Proteomes" id="UP001303046"/>
    </source>
</evidence>
<keyword evidence="2" id="KW-1185">Reference proteome</keyword>
<proteinExistence type="predicted"/>
<accession>A0ABR1E761</accession>
<reference evidence="1 2" key="1">
    <citation type="submission" date="2023-08" db="EMBL/GenBank/DDBJ databases">
        <title>A Necator americanus chromosomal reference genome.</title>
        <authorList>
            <person name="Ilik V."/>
            <person name="Petrzelkova K.J."/>
            <person name="Pardy F."/>
            <person name="Fuh T."/>
            <person name="Niatou-Singa F.S."/>
            <person name="Gouil Q."/>
            <person name="Baker L."/>
            <person name="Ritchie M.E."/>
            <person name="Jex A.R."/>
            <person name="Gazzola D."/>
            <person name="Li H."/>
            <person name="Toshio Fujiwara R."/>
            <person name="Zhan B."/>
            <person name="Aroian R.V."/>
            <person name="Pafco B."/>
            <person name="Schwarz E.M."/>
        </authorList>
    </citation>
    <scope>NUCLEOTIDE SEQUENCE [LARGE SCALE GENOMIC DNA]</scope>
    <source>
        <strain evidence="1 2">Aroian</strain>
        <tissue evidence="1">Whole animal</tissue>
    </source>
</reference>
<dbReference type="Proteomes" id="UP001303046">
    <property type="component" value="Unassembled WGS sequence"/>
</dbReference>
<protein>
    <submittedName>
        <fullName evidence="1">Uncharacterized protein</fullName>
    </submittedName>
</protein>
<organism evidence="1 2">
    <name type="scientific">Necator americanus</name>
    <name type="common">Human hookworm</name>
    <dbReference type="NCBI Taxonomy" id="51031"/>
    <lineage>
        <taxon>Eukaryota</taxon>
        <taxon>Metazoa</taxon>
        <taxon>Ecdysozoa</taxon>
        <taxon>Nematoda</taxon>
        <taxon>Chromadorea</taxon>
        <taxon>Rhabditida</taxon>
        <taxon>Rhabditina</taxon>
        <taxon>Rhabditomorpha</taxon>
        <taxon>Strongyloidea</taxon>
        <taxon>Ancylostomatidae</taxon>
        <taxon>Bunostominae</taxon>
        <taxon>Necator</taxon>
    </lineage>
</organism>
<comment type="caution">
    <text evidence="1">The sequence shown here is derived from an EMBL/GenBank/DDBJ whole genome shotgun (WGS) entry which is preliminary data.</text>
</comment>
<sequence>MEKNICYRQRRRKEVVYDDCVLEDSLSQSDWHIEEDPNVDYEMLLRGLRACAERALKPRTTNLDRILKTTKELLERRGALRLDPNASHIERQKRILEAAQRRTSLKKCRRDLREHNIPLPALLSKDRTPKSSLREMKIITERFYSNLFRSSTPVSSPIIPTGEAPPRILPSEVRVAIKSMKPGTAPDLILYQQTFFGKKGSQTSGRPREPFSSIRKGLVGVLGVCEVIGEDGADVVAAGIDVDGEIDFGVGDVASFEGLVCVFCVDGVVADCGVDNEDLVGFRYVVFLEGLFGVLGVYEVVGEDRADVVAAVVGVDGEIDFGVGDVGFFDDVIVGVLGVGGAVGECSVDGEIDFTVADVVFFEGLVGLFRVKVVGECGADDKVPLDFGEVDFCVDGVVDVDGLDVELPLDFGDEGFAEEGVDGGCGVDGEVFVGFDDVGVVDFFEGGVVEVDAFGRELPLDFGDEGFAEEGVDGGCGVDGEVFVGFDDVGVVDFFEGGVVEVDAFGRELPLDFGDEGFAEEGVDGGCGVDGEVFVGFGDVGVVDFFEGGVVEVDAFGRELPLDFGDEGFAEEGVDGGCGVDGEVFVGFDDVGVVDFFEGGVVEVDAFGRELPLDFGDEGFAEEGVDGGCGVDGEVFVGFGDVGVVDFFEGFAEEGVDGGCGVDGEVFVGFDDVGVVDFFEGGVVEVDAFGRELPLDFVEVDFCDDGVVDVDGLDVELPSDFGDEGFAEEGVDGGCGVDGEVFVGFDDVGVVDFFEGGVVEVDAFGRELPLDFGDEGFAEEGVDGGCGVDGEVFVGFGDVGVVDFFEGGEVEVDAFGGDLDLKRLLFIGVVDFFEGGVVEVDAFGRELPLDFGDEGFAEEGVDGGCGVDGEVFVGFGDVGVVDFFEGGVVEVDAFGRELPLDFGDEGFAEEGVDGGCGVDGEVFVGFGDVGVVDFFEGGVVEVDAFVDASFFGFCEIEGVVDFFEGGVVEVDAFGRELPLDFGDEGFAEEGVDGGCGVDGEVFVGFGDVGVVDFFEGGVVEVDAFGRELPLDFGDEGFAEEELMEACECRGEFSCFVIRCCHFFEGGVVEVDAFGRELPLDFGDEGFAEEGVDGGCGVDGEVFVGFGDVGVVDFFEGGVVEVDAFGRELPLDFVEVDFCDDGIVDVDGLDVELPLDFGDEGFAEEGVDGGCGVDGEVFVGFGDVGVVDFFEGGVVEVDAFGGELPLDFGDEGFAEEGVDGGCGVDGEVFVGFGDVGVVDFFEGGVVEVDAFGCELLSDFGDEGFAEEGVDGGCGVDGEVFVGFGDVGVVDFFEGGVVEVDAFGRELPLDFGDEGFAEEGVDGGCGVDGELFVGFGDVGVVDFFEGGVVEVDAFGRELPLDFGDEGFAEEGVVFCDEVLLIVGLDVELLLDFGDEGFAEEGVDGGCGVDGEVFVGFGDVGVVDFFEGGVVEVDAFGRELPLDFGDEGFAEEGVDGGCGVDGEVFVGFGDVGVVDFFEGGVVEMGVDWMADSGLERTAVFVGFGDVGVVDFFEGGVVEVDAFGRELPLDFGRFCEDGVVDVDG</sequence>
<name>A0ABR1E761_NECAM</name>
<dbReference type="EMBL" id="JAVFWL010000005">
    <property type="protein sequence ID" value="KAK6758527.1"/>
    <property type="molecule type" value="Genomic_DNA"/>
</dbReference>
<gene>
    <name evidence="1" type="primary">Necator_chrV.g20805</name>
    <name evidence="1" type="ORF">RB195_016012</name>
</gene>